<evidence type="ECO:0000313" key="1">
    <source>
        <dbReference type="EMBL" id="KAF2273140.1"/>
    </source>
</evidence>
<dbReference type="GeneID" id="54552261"/>
<dbReference type="RefSeq" id="XP_033650679.1">
    <property type="nucleotide sequence ID" value="XM_033799086.1"/>
</dbReference>
<sequence length="55" mass="6011">MVSIFKRSVNVGVGKALEEDLTDLVDCFTVLVNFTGFLEVLYGYFPSAMPLGLHG</sequence>
<dbReference type="EMBL" id="ML986513">
    <property type="protein sequence ID" value="KAF2273140.1"/>
    <property type="molecule type" value="Genomic_DNA"/>
</dbReference>
<gene>
    <name evidence="1" type="ORF">EI97DRAFT_436384</name>
</gene>
<keyword evidence="2" id="KW-1185">Reference proteome</keyword>
<reference evidence="1" key="1">
    <citation type="journal article" date="2020" name="Stud. Mycol.">
        <title>101 Dothideomycetes genomes: a test case for predicting lifestyles and emergence of pathogens.</title>
        <authorList>
            <person name="Haridas S."/>
            <person name="Albert R."/>
            <person name="Binder M."/>
            <person name="Bloem J."/>
            <person name="Labutti K."/>
            <person name="Salamov A."/>
            <person name="Andreopoulos B."/>
            <person name="Baker S."/>
            <person name="Barry K."/>
            <person name="Bills G."/>
            <person name="Bluhm B."/>
            <person name="Cannon C."/>
            <person name="Castanera R."/>
            <person name="Culley D."/>
            <person name="Daum C."/>
            <person name="Ezra D."/>
            <person name="Gonzalez J."/>
            <person name="Henrissat B."/>
            <person name="Kuo A."/>
            <person name="Liang C."/>
            <person name="Lipzen A."/>
            <person name="Lutzoni F."/>
            <person name="Magnuson J."/>
            <person name="Mondo S."/>
            <person name="Nolan M."/>
            <person name="Ohm R."/>
            <person name="Pangilinan J."/>
            <person name="Park H.-J."/>
            <person name="Ramirez L."/>
            <person name="Alfaro M."/>
            <person name="Sun H."/>
            <person name="Tritt A."/>
            <person name="Yoshinaga Y."/>
            <person name="Zwiers L.-H."/>
            <person name="Turgeon B."/>
            <person name="Goodwin S."/>
            <person name="Spatafora J."/>
            <person name="Crous P."/>
            <person name="Grigoriev I."/>
        </authorList>
    </citation>
    <scope>NUCLEOTIDE SEQUENCE</scope>
    <source>
        <strain evidence="1">CBS 379.55</strain>
    </source>
</reference>
<dbReference type="Proteomes" id="UP000800097">
    <property type="component" value="Unassembled WGS sequence"/>
</dbReference>
<accession>A0A6A6J986</accession>
<dbReference type="AlphaFoldDB" id="A0A6A6J986"/>
<organism evidence="1 2">
    <name type="scientific">Westerdykella ornata</name>
    <dbReference type="NCBI Taxonomy" id="318751"/>
    <lineage>
        <taxon>Eukaryota</taxon>
        <taxon>Fungi</taxon>
        <taxon>Dikarya</taxon>
        <taxon>Ascomycota</taxon>
        <taxon>Pezizomycotina</taxon>
        <taxon>Dothideomycetes</taxon>
        <taxon>Pleosporomycetidae</taxon>
        <taxon>Pleosporales</taxon>
        <taxon>Sporormiaceae</taxon>
        <taxon>Westerdykella</taxon>
    </lineage>
</organism>
<protein>
    <submittedName>
        <fullName evidence="1">Uncharacterized protein</fullName>
    </submittedName>
</protein>
<name>A0A6A6J986_WESOR</name>
<evidence type="ECO:0000313" key="2">
    <source>
        <dbReference type="Proteomes" id="UP000800097"/>
    </source>
</evidence>
<proteinExistence type="predicted"/>